<organism evidence="8 9">
    <name type="scientific">Taxus chinensis</name>
    <name type="common">Chinese yew</name>
    <name type="synonym">Taxus wallichiana var. chinensis</name>
    <dbReference type="NCBI Taxonomy" id="29808"/>
    <lineage>
        <taxon>Eukaryota</taxon>
        <taxon>Viridiplantae</taxon>
        <taxon>Streptophyta</taxon>
        <taxon>Embryophyta</taxon>
        <taxon>Tracheophyta</taxon>
        <taxon>Spermatophyta</taxon>
        <taxon>Pinopsida</taxon>
        <taxon>Pinidae</taxon>
        <taxon>Conifers II</taxon>
        <taxon>Cupressales</taxon>
        <taxon>Taxaceae</taxon>
        <taxon>Taxus</taxon>
    </lineage>
</organism>
<evidence type="ECO:0000256" key="6">
    <source>
        <dbReference type="SAM" id="MobiDB-lite"/>
    </source>
</evidence>
<dbReference type="PANTHER" id="PTHR47001">
    <property type="entry name" value="TRANSCRIPTION FACTOR BHLH121"/>
    <property type="match status" value="1"/>
</dbReference>
<evidence type="ECO:0000256" key="4">
    <source>
        <dbReference type="ARBA" id="ARBA00023242"/>
    </source>
</evidence>
<evidence type="ECO:0000256" key="2">
    <source>
        <dbReference type="ARBA" id="ARBA00023125"/>
    </source>
</evidence>
<sequence length="527" mass="58570">MNKLLRTGINEFFHIKQEHNDFAAHSIQRWHTVLYSFASAPSMDQMELCDIFLYSLNREIKEEVQKFPLRSYREVLEVALRIGQVAIDSGRKTYGTNGRLITPTQSNTPLGNNQQGPKILNNNRQGWSADGSNSGDAYISFGGENILADFTVIPELENAQIQGFDTQFCCTVGDNRPPAKKSHKADREKLRREKINEQFAELAAALDPDRPKNDKASILTESTQIVKELRSQLKRLQNEHSSLLNESRELTEEKNEIREEKAFLKNETDKLQDQVQQHLRTLSSWMMMDPAVMMTAASFPYPLPVPQAAPVSSPNCQQPFASSQAQGPLVAPSPYVPLAAVGAFPVHPVLHAYAFPTYGPSVNSHSHVERPYAQYPSQLHPMPQYIAQMQPHQDSQPTVSSSGPADCQPRTSVANSSPLQNQTQSNIVNSSDLQTEEVGKHAISPTDVAVEEHRESNTNAVSCNSETLPNDMNQELLSSSSSPCTEVHCGSNAQVTDLKGEDKPIIEQGTREQIREVTSEEGIRVAE</sequence>
<evidence type="ECO:0000313" key="8">
    <source>
        <dbReference type="EMBL" id="KAH9288073.1"/>
    </source>
</evidence>
<dbReference type="PANTHER" id="PTHR47001:SF1">
    <property type="entry name" value="TRANSCRIPTION FACTOR BHLH11"/>
    <property type="match status" value="1"/>
</dbReference>
<dbReference type="InterPro" id="IPR057075">
    <property type="entry name" value="bHLH_IRO3"/>
</dbReference>
<dbReference type="GO" id="GO:0046983">
    <property type="term" value="F:protein dimerization activity"/>
    <property type="evidence" value="ECO:0007669"/>
    <property type="project" value="InterPro"/>
</dbReference>
<dbReference type="Proteomes" id="UP000824469">
    <property type="component" value="Unassembled WGS sequence"/>
</dbReference>
<dbReference type="SUPFAM" id="SSF47459">
    <property type="entry name" value="HLH, helix-loop-helix DNA-binding domain"/>
    <property type="match status" value="1"/>
</dbReference>
<proteinExistence type="predicted"/>
<keyword evidence="3" id="KW-0804">Transcription</keyword>
<feature type="non-terminal residue" evidence="8">
    <location>
        <position position="527"/>
    </location>
</feature>
<keyword evidence="9" id="KW-1185">Reference proteome</keyword>
<evidence type="ECO:0000313" key="9">
    <source>
        <dbReference type="Proteomes" id="UP000824469"/>
    </source>
</evidence>
<dbReference type="AlphaFoldDB" id="A0AA38BV52"/>
<accession>A0AA38BV52</accession>
<dbReference type="CDD" id="cd11446">
    <property type="entry name" value="bHLH_AtILR3_like"/>
    <property type="match status" value="1"/>
</dbReference>
<evidence type="ECO:0000256" key="1">
    <source>
        <dbReference type="ARBA" id="ARBA00023015"/>
    </source>
</evidence>
<protein>
    <recommendedName>
        <fullName evidence="7">BHLH domain-containing protein</fullName>
    </recommendedName>
</protein>
<keyword evidence="5" id="KW-0175">Coiled coil</keyword>
<feature type="compositionally biased region" description="Polar residues" evidence="6">
    <location>
        <begin position="102"/>
        <end position="116"/>
    </location>
</feature>
<evidence type="ECO:0000256" key="3">
    <source>
        <dbReference type="ARBA" id="ARBA00023163"/>
    </source>
</evidence>
<evidence type="ECO:0000256" key="5">
    <source>
        <dbReference type="SAM" id="Coils"/>
    </source>
</evidence>
<keyword evidence="1" id="KW-0805">Transcription regulation</keyword>
<comment type="caution">
    <text evidence="8">The sequence shown here is derived from an EMBL/GenBank/DDBJ whole genome shotgun (WGS) entry which is preliminary data.</text>
</comment>
<dbReference type="EMBL" id="JAHRHJ020003813">
    <property type="protein sequence ID" value="KAH9288073.1"/>
    <property type="molecule type" value="Genomic_DNA"/>
</dbReference>
<reference evidence="8 9" key="1">
    <citation type="journal article" date="2021" name="Nat. Plants">
        <title>The Taxus genome provides insights into paclitaxel biosynthesis.</title>
        <authorList>
            <person name="Xiong X."/>
            <person name="Gou J."/>
            <person name="Liao Q."/>
            <person name="Li Y."/>
            <person name="Zhou Q."/>
            <person name="Bi G."/>
            <person name="Li C."/>
            <person name="Du R."/>
            <person name="Wang X."/>
            <person name="Sun T."/>
            <person name="Guo L."/>
            <person name="Liang H."/>
            <person name="Lu P."/>
            <person name="Wu Y."/>
            <person name="Zhang Z."/>
            <person name="Ro D.K."/>
            <person name="Shang Y."/>
            <person name="Huang S."/>
            <person name="Yan J."/>
        </authorList>
    </citation>
    <scope>NUCLEOTIDE SEQUENCE [LARGE SCALE GENOMIC DNA]</scope>
    <source>
        <strain evidence="8">Ta-2019</strain>
    </source>
</reference>
<dbReference type="PROSITE" id="PS50888">
    <property type="entry name" value="BHLH"/>
    <property type="match status" value="1"/>
</dbReference>
<keyword evidence="4" id="KW-0539">Nucleus</keyword>
<gene>
    <name evidence="8" type="ORF">KI387_032190</name>
</gene>
<dbReference type="SMART" id="SM00353">
    <property type="entry name" value="HLH"/>
    <property type="match status" value="1"/>
</dbReference>
<name>A0AA38BV52_TAXCH</name>
<feature type="region of interest" description="Disordered" evidence="6">
    <location>
        <begin position="96"/>
        <end position="116"/>
    </location>
</feature>
<dbReference type="GO" id="GO:0003700">
    <property type="term" value="F:DNA-binding transcription factor activity"/>
    <property type="evidence" value="ECO:0007669"/>
    <property type="project" value="InterPro"/>
</dbReference>
<dbReference type="Gene3D" id="4.10.280.10">
    <property type="entry name" value="Helix-loop-helix DNA-binding domain"/>
    <property type="match status" value="1"/>
</dbReference>
<dbReference type="InterPro" id="IPR044579">
    <property type="entry name" value="bHLH11/121"/>
</dbReference>
<feature type="region of interest" description="Disordered" evidence="6">
    <location>
        <begin position="390"/>
        <end position="424"/>
    </location>
</feature>
<keyword evidence="2" id="KW-0238">DNA-binding</keyword>
<feature type="domain" description="BHLH" evidence="7">
    <location>
        <begin position="179"/>
        <end position="229"/>
    </location>
</feature>
<dbReference type="GO" id="GO:0006879">
    <property type="term" value="P:intracellular iron ion homeostasis"/>
    <property type="evidence" value="ECO:0007669"/>
    <property type="project" value="InterPro"/>
</dbReference>
<dbReference type="InterPro" id="IPR036638">
    <property type="entry name" value="HLH_DNA-bd_sf"/>
</dbReference>
<dbReference type="GO" id="GO:0003677">
    <property type="term" value="F:DNA binding"/>
    <property type="evidence" value="ECO:0007669"/>
    <property type="project" value="UniProtKB-KW"/>
</dbReference>
<feature type="coiled-coil region" evidence="5">
    <location>
        <begin position="219"/>
        <end position="281"/>
    </location>
</feature>
<evidence type="ECO:0000259" key="7">
    <source>
        <dbReference type="PROSITE" id="PS50888"/>
    </source>
</evidence>
<dbReference type="Pfam" id="PF23177">
    <property type="entry name" value="bHLH_IRO3"/>
    <property type="match status" value="1"/>
</dbReference>
<dbReference type="InterPro" id="IPR011598">
    <property type="entry name" value="bHLH_dom"/>
</dbReference>